<keyword evidence="4" id="KW-0540">Nuclease</keyword>
<sequence>MLAQPERTRRIKAIKPTPEIKPLHQRSLSLFEKIFPAESSAKAIQDVTPPRTAKVISELSGIKDRSEWLEKYGHYCTFDSERSNILQTHSSLSIMLANGYLQTEKYFGYDEARKRLLDADKCLMLGDIRLSVSDDELCEIAEKKARKIELKLKTEGYTYFNYTYCSDCIRQYAIEPPEFDTTYFDVHQVFKDAFTEQEIEAAYEALNGALNRMACPLWWRRKLRQKQALVIEQLARDLRTVHKKSSAYVSEFTVRSKRERAAKSEQLMSDLFVVPEDANPFSEFESLKDVAGRSSTSGIQLASELMVRIRGFEECAKLLGHVGEFYTMTAPSRFHSVHATGIPNKKYDGSTPKEAQDYFTKLWERARALFAKKKIRPYGFRVVEPHHDGCPHWHMLLFFEKGQTIEARKILKSLCTEDNPQEFKTSTARFKPIRIDPNKGSAAGYIAKYITKAVTGSNIDTVTCAQSGELSVLPADAAERASTWASTFNLRRFQQIGGPSVTAWRELRRLGQGESGKCEVANSMNTTLDNISRFALEKVRAAADASDWAAFCIAMGGVQVKRKDQTVRIHYQIPDIVDRITGEISRSEGKSPLFATKYGDRPANRILGVAWDSVVVISRRGTSQVLTEKEIEAQRKIMLGVSESIHSWIEDERYLQPSEEEMAFLESCAIEDYQNMCLFMDYEALSSVVHSSDIPCIASGEAPSEA</sequence>
<feature type="domain" description="Replication gene A protein-like" evidence="7">
    <location>
        <begin position="149"/>
        <end position="454"/>
    </location>
</feature>
<evidence type="ECO:0000256" key="1">
    <source>
        <dbReference type="ARBA" id="ARBA00003293"/>
    </source>
</evidence>
<dbReference type="EMBL" id="AUYC01000073">
    <property type="protein sequence ID" value="KZN58732.1"/>
    <property type="molecule type" value="Genomic_DNA"/>
</dbReference>
<dbReference type="Proteomes" id="UP000076486">
    <property type="component" value="Unassembled WGS sequence"/>
</dbReference>
<dbReference type="GO" id="GO:0006260">
    <property type="term" value="P:DNA replication"/>
    <property type="evidence" value="ECO:0007669"/>
    <property type="project" value="UniProtKB-KW"/>
</dbReference>
<gene>
    <name evidence="8" type="ORF">N473_04675</name>
</gene>
<evidence type="ECO:0000256" key="4">
    <source>
        <dbReference type="ARBA" id="ARBA00022722"/>
    </source>
</evidence>
<evidence type="ECO:0000313" key="8">
    <source>
        <dbReference type="EMBL" id="KZN58732.1"/>
    </source>
</evidence>
<organism evidence="8 9">
    <name type="scientific">Pseudoalteromonas luteoviolacea CPMOR-1</name>
    <dbReference type="NCBI Taxonomy" id="1365248"/>
    <lineage>
        <taxon>Bacteria</taxon>
        <taxon>Pseudomonadati</taxon>
        <taxon>Pseudomonadota</taxon>
        <taxon>Gammaproteobacteria</taxon>
        <taxon>Alteromonadales</taxon>
        <taxon>Pseudoalteromonadaceae</taxon>
        <taxon>Pseudoalteromonas</taxon>
    </lineage>
</organism>
<dbReference type="GO" id="GO:0016787">
    <property type="term" value="F:hydrolase activity"/>
    <property type="evidence" value="ECO:0007669"/>
    <property type="project" value="UniProtKB-KW"/>
</dbReference>
<reference evidence="8 9" key="1">
    <citation type="submission" date="2013-07" db="EMBL/GenBank/DDBJ databases">
        <title>Comparative Genomic and Metabolomic Analysis of Twelve Strains of Pseudoalteromonas luteoviolacea.</title>
        <authorList>
            <person name="Vynne N.G."/>
            <person name="Mansson M."/>
            <person name="Gram L."/>
        </authorList>
    </citation>
    <scope>NUCLEOTIDE SEQUENCE [LARGE SCALE GENOMIC DNA]</scope>
    <source>
        <strain evidence="8 9">CPMOR-1</strain>
    </source>
</reference>
<keyword evidence="6" id="KW-0378">Hydrolase</keyword>
<dbReference type="RefSeq" id="WP_081221382.1">
    <property type="nucleotide sequence ID" value="NZ_AUYC01000073.1"/>
</dbReference>
<keyword evidence="3" id="KW-0235">DNA replication</keyword>
<evidence type="ECO:0000256" key="3">
    <source>
        <dbReference type="ARBA" id="ARBA00022705"/>
    </source>
</evidence>
<dbReference type="AlphaFoldDB" id="A0A161XXY0"/>
<protein>
    <recommendedName>
        <fullName evidence="7">Replication gene A protein-like domain-containing protein</fullName>
    </recommendedName>
</protein>
<evidence type="ECO:0000256" key="5">
    <source>
        <dbReference type="ARBA" id="ARBA00022759"/>
    </source>
</evidence>
<evidence type="ECO:0000256" key="2">
    <source>
        <dbReference type="ARBA" id="ARBA00009260"/>
    </source>
</evidence>
<proteinExistence type="inferred from homology"/>
<dbReference type="Pfam" id="PF05840">
    <property type="entry name" value="Phage_GPA"/>
    <property type="match status" value="1"/>
</dbReference>
<accession>A0A161XXY0</accession>
<dbReference type="InterPro" id="IPR008766">
    <property type="entry name" value="Replication_gene_A-like"/>
</dbReference>
<evidence type="ECO:0000256" key="6">
    <source>
        <dbReference type="ARBA" id="ARBA00022801"/>
    </source>
</evidence>
<dbReference type="GO" id="GO:0004519">
    <property type="term" value="F:endonuclease activity"/>
    <property type="evidence" value="ECO:0007669"/>
    <property type="project" value="UniProtKB-KW"/>
</dbReference>
<dbReference type="PATRIC" id="fig|1365248.3.peg.4879"/>
<comment type="caution">
    <text evidence="8">The sequence shown here is derived from an EMBL/GenBank/DDBJ whole genome shotgun (WGS) entry which is preliminary data.</text>
</comment>
<name>A0A161XXY0_9GAMM</name>
<keyword evidence="5" id="KW-0255">Endonuclease</keyword>
<comment type="similarity">
    <text evidence="2">Belongs to the phage GPA family.</text>
</comment>
<evidence type="ECO:0000259" key="7">
    <source>
        <dbReference type="Pfam" id="PF05840"/>
    </source>
</evidence>
<comment type="function">
    <text evidence="1">Possible endonuclease which induces a single-strand cut and initiates DNA replication.</text>
</comment>
<evidence type="ECO:0000313" key="9">
    <source>
        <dbReference type="Proteomes" id="UP000076486"/>
    </source>
</evidence>